<keyword evidence="2" id="KW-1185">Reference proteome</keyword>
<evidence type="ECO:0000313" key="1">
    <source>
        <dbReference type="EMBL" id="UWZ37914.1"/>
    </source>
</evidence>
<evidence type="ECO:0000313" key="2">
    <source>
        <dbReference type="Proteomes" id="UP001058271"/>
    </source>
</evidence>
<reference evidence="1" key="1">
    <citation type="submission" date="2021-04" db="EMBL/GenBank/DDBJ databases">
        <title>Biosynthetic gene clusters of Dactylosporangioum roseum.</title>
        <authorList>
            <person name="Hartkoorn R.C."/>
            <person name="Beaudoing E."/>
            <person name="Hot D."/>
            <person name="Moureu S."/>
        </authorList>
    </citation>
    <scope>NUCLEOTIDE SEQUENCE</scope>
    <source>
        <strain evidence="1">NRRL B-16295</strain>
    </source>
</reference>
<accession>A0ABY5Z782</accession>
<gene>
    <name evidence="1" type="ORF">Drose_06455</name>
</gene>
<organism evidence="1 2">
    <name type="scientific">Dactylosporangium roseum</name>
    <dbReference type="NCBI Taxonomy" id="47989"/>
    <lineage>
        <taxon>Bacteria</taxon>
        <taxon>Bacillati</taxon>
        <taxon>Actinomycetota</taxon>
        <taxon>Actinomycetes</taxon>
        <taxon>Micromonosporales</taxon>
        <taxon>Micromonosporaceae</taxon>
        <taxon>Dactylosporangium</taxon>
    </lineage>
</organism>
<sequence length="87" mass="9786">MRQQWVFFQPCGCPFGVLEAVRFPHSGGPGRALTRSEAWRDFYETTAERNTAMDRGVTSELMDHDVYVRDVLPQMLGSATCPHKAAP</sequence>
<dbReference type="Proteomes" id="UP001058271">
    <property type="component" value="Chromosome"/>
</dbReference>
<dbReference type="EMBL" id="CP073721">
    <property type="protein sequence ID" value="UWZ37914.1"/>
    <property type="molecule type" value="Genomic_DNA"/>
</dbReference>
<name>A0ABY5Z782_9ACTN</name>
<protein>
    <submittedName>
        <fullName evidence="1">Uncharacterized protein</fullName>
    </submittedName>
</protein>
<proteinExistence type="predicted"/>
<dbReference type="RefSeq" id="WP_260727276.1">
    <property type="nucleotide sequence ID" value="NZ_BAAABS010000033.1"/>
</dbReference>